<evidence type="ECO:0000256" key="6">
    <source>
        <dbReference type="ARBA" id="ARBA00022842"/>
    </source>
</evidence>
<organism evidence="9 10">
    <name type="scientific">Heterorhabditis bacteriophora</name>
    <name type="common">Entomopathogenic nematode worm</name>
    <dbReference type="NCBI Taxonomy" id="37862"/>
    <lineage>
        <taxon>Eukaryota</taxon>
        <taxon>Metazoa</taxon>
        <taxon>Ecdysozoa</taxon>
        <taxon>Nematoda</taxon>
        <taxon>Chromadorea</taxon>
        <taxon>Rhabditida</taxon>
        <taxon>Rhabditina</taxon>
        <taxon>Rhabditomorpha</taxon>
        <taxon>Strongyloidea</taxon>
        <taxon>Heterorhabditidae</taxon>
        <taxon>Heterorhabditis</taxon>
    </lineage>
</organism>
<dbReference type="InterPro" id="IPR008949">
    <property type="entry name" value="Isoprenoid_synthase_dom_sf"/>
</dbReference>
<feature type="domain" description="Helicase ATP-binding" evidence="8">
    <location>
        <begin position="618"/>
        <end position="813"/>
    </location>
</feature>
<keyword evidence="5" id="KW-0067">ATP-binding</keyword>
<keyword evidence="9" id="KW-1185">Reference proteome</keyword>
<dbReference type="PANTHER" id="PTHR47959:SF8">
    <property type="entry name" value="RNA HELICASE"/>
    <property type="match status" value="1"/>
</dbReference>
<dbReference type="AlphaFoldDB" id="A0A1I7WEZ2"/>
<dbReference type="GO" id="GO:0003676">
    <property type="term" value="F:nucleic acid binding"/>
    <property type="evidence" value="ECO:0007669"/>
    <property type="project" value="InterPro"/>
</dbReference>
<dbReference type="PROSITE" id="PS51192">
    <property type="entry name" value="HELICASE_ATP_BIND_1"/>
    <property type="match status" value="1"/>
</dbReference>
<name>A0A1I7WEZ2_HETBA</name>
<evidence type="ECO:0000313" key="10">
    <source>
        <dbReference type="WBParaSite" id="Hba_03540"/>
    </source>
</evidence>
<dbReference type="InterPro" id="IPR014001">
    <property type="entry name" value="Helicase_ATP-bd"/>
</dbReference>
<protein>
    <submittedName>
        <fullName evidence="10">ATP-dependent RNA helicase</fullName>
    </submittedName>
</protein>
<dbReference type="InterPro" id="IPR050079">
    <property type="entry name" value="DEAD_box_RNA_helicase"/>
</dbReference>
<dbReference type="CDD" id="cd00685">
    <property type="entry name" value="Trans_IPPS_HT"/>
    <property type="match status" value="1"/>
</dbReference>
<dbReference type="Pfam" id="PF00270">
    <property type="entry name" value="DEAD"/>
    <property type="match status" value="2"/>
</dbReference>
<dbReference type="SUPFAM" id="SSF52540">
    <property type="entry name" value="P-loop containing nucleoside triphosphate hydrolases"/>
    <property type="match status" value="2"/>
</dbReference>
<evidence type="ECO:0000259" key="8">
    <source>
        <dbReference type="PROSITE" id="PS51192"/>
    </source>
</evidence>
<dbReference type="GO" id="GO:0004659">
    <property type="term" value="F:prenyltransferase activity"/>
    <property type="evidence" value="ECO:0007669"/>
    <property type="project" value="InterPro"/>
</dbReference>
<dbReference type="InterPro" id="IPR027417">
    <property type="entry name" value="P-loop_NTPase"/>
</dbReference>
<dbReference type="Gene3D" id="1.10.600.10">
    <property type="entry name" value="Farnesyl Diphosphate Synthase"/>
    <property type="match status" value="1"/>
</dbReference>
<evidence type="ECO:0000256" key="2">
    <source>
        <dbReference type="ARBA" id="ARBA00022741"/>
    </source>
</evidence>
<dbReference type="PANTHER" id="PTHR47959">
    <property type="entry name" value="ATP-DEPENDENT RNA HELICASE RHLE-RELATED"/>
    <property type="match status" value="1"/>
</dbReference>
<keyword evidence="3" id="KW-0378">Hydrolase</keyword>
<dbReference type="Gene3D" id="3.40.50.300">
    <property type="entry name" value="P-loop containing nucleotide triphosphate hydrolases"/>
    <property type="match status" value="2"/>
</dbReference>
<reference evidence="10" key="1">
    <citation type="submission" date="2016-11" db="UniProtKB">
        <authorList>
            <consortium name="WormBaseParasite"/>
        </authorList>
    </citation>
    <scope>IDENTIFICATION</scope>
</reference>
<dbReference type="Proteomes" id="UP000095283">
    <property type="component" value="Unplaced"/>
</dbReference>
<dbReference type="GO" id="GO:0046872">
    <property type="term" value="F:metal ion binding"/>
    <property type="evidence" value="ECO:0007669"/>
    <property type="project" value="UniProtKB-KW"/>
</dbReference>
<dbReference type="SMART" id="SM00487">
    <property type="entry name" value="DEXDc"/>
    <property type="match status" value="1"/>
</dbReference>
<sequence length="919" mass="104263">MSSMLDDDHLLAPFNYIRSMSGKQVSLIKDFKIMEIVEMLHNASLMIDDIEDGSVLRRGQPVTHHIFGTPRTINTANYVYFIALEKCSCLGHPDAIRIFTEQMLELHRGQGKELFWRDTVTCPEEAQYEQMVVQSKYYFYDLGAFLSSVIPSYHHVMPETGGLFFIAVRLMELFSKKEYDFSRLLKHMSLFFQIRDDYLNLMSDEMAKQKSFAEDLTEGKFSFPIIHAIHQGTSCKNDDPVLNILRQRTHDVEVKKYCVGVIKNRQSFQFLHLLILLMCYESIVVGMKFRSIALSLRVFGVRRGLVPQDVVDIFPLDNTPDCEVAVDPSFKMARMESACRLKLLRADVPADQLPSGCSPTDLLPAVNVKEKIEVNGGFSSKNKSIPHISLVDIISKCKNDAITHIWINTKPSGRILAQTRHLRQADDDDNPVDDNMTTRSASGPGLQRRRVCNVACHHKCEKLMSNLCGVNQKQLSEALYEIKRGTVASSSCPPNLGTLHLGNGETKSNAQNGSLPTKLRNFFKTQQYSVESHPEQDEYMNNIWTGGDGPVKKFGLPHFSMMKVLGKGSFGKVSFKNTPYISANIYCICFRLGEFTVIRYKFICLVIYEIRLKQRKTIPCIMDGKDMVAMSRTGSGKTAAFVIPMLQRLKRRDTKGIRALLVSPTRELALQTFKVVKELGRFTGLRCAVLVGGDAIENQFSTIHENPDMLVTPNQTVRFYLLHIFINIHSTFSLIATPGRLLHVVVEMDLRLSFVQYVVFDEADRLFEMGFQDQLTETLKRIPESRQTLLFSATLPKMLVDFAKAGLSDPMLVRLDVDEKISEKLSMVFALCRTDEKLAALVHLCRQMNSEKKQTIVFCATMKHVEYVVGILNRAGIENSFIYSQLDSTARKLNILRCVTLISLNGFILGTFLFEIFLF</sequence>
<evidence type="ECO:0000256" key="4">
    <source>
        <dbReference type="ARBA" id="ARBA00022806"/>
    </source>
</evidence>
<dbReference type="GO" id="GO:0005524">
    <property type="term" value="F:ATP binding"/>
    <property type="evidence" value="ECO:0007669"/>
    <property type="project" value="UniProtKB-KW"/>
</dbReference>
<evidence type="ECO:0000256" key="3">
    <source>
        <dbReference type="ARBA" id="ARBA00022801"/>
    </source>
</evidence>
<keyword evidence="2" id="KW-0547">Nucleotide-binding</keyword>
<evidence type="ECO:0000256" key="1">
    <source>
        <dbReference type="ARBA" id="ARBA00022723"/>
    </source>
</evidence>
<dbReference type="InterPro" id="IPR000092">
    <property type="entry name" value="Polyprenyl_synt"/>
</dbReference>
<proteinExistence type="predicted"/>
<dbReference type="Pfam" id="PF00348">
    <property type="entry name" value="polyprenyl_synt"/>
    <property type="match status" value="2"/>
</dbReference>
<dbReference type="SUPFAM" id="SSF48576">
    <property type="entry name" value="Terpenoid synthases"/>
    <property type="match status" value="1"/>
</dbReference>
<dbReference type="PROSITE" id="PS00723">
    <property type="entry name" value="POLYPRENYL_SYNTHASE_1"/>
    <property type="match status" value="1"/>
</dbReference>
<dbReference type="WBParaSite" id="Hba_03540">
    <property type="protein sequence ID" value="Hba_03540"/>
    <property type="gene ID" value="Hba_03540"/>
</dbReference>
<dbReference type="InterPro" id="IPR000629">
    <property type="entry name" value="RNA-helicase_DEAD-box_CS"/>
</dbReference>
<evidence type="ECO:0000256" key="7">
    <source>
        <dbReference type="SAM" id="MobiDB-lite"/>
    </source>
</evidence>
<dbReference type="GO" id="GO:0008299">
    <property type="term" value="P:isoprenoid biosynthetic process"/>
    <property type="evidence" value="ECO:0007669"/>
    <property type="project" value="InterPro"/>
</dbReference>
<dbReference type="InterPro" id="IPR011545">
    <property type="entry name" value="DEAD/DEAH_box_helicase_dom"/>
</dbReference>
<dbReference type="InterPro" id="IPR033749">
    <property type="entry name" value="Polyprenyl_synt_CS"/>
</dbReference>
<feature type="region of interest" description="Disordered" evidence="7">
    <location>
        <begin position="425"/>
        <end position="444"/>
    </location>
</feature>
<keyword evidence="6" id="KW-0460">Magnesium</keyword>
<accession>A0A1I7WEZ2</accession>
<dbReference type="GO" id="GO:0003724">
    <property type="term" value="F:RNA helicase activity"/>
    <property type="evidence" value="ECO:0007669"/>
    <property type="project" value="TreeGrafter"/>
</dbReference>
<evidence type="ECO:0000256" key="5">
    <source>
        <dbReference type="ARBA" id="ARBA00022840"/>
    </source>
</evidence>
<dbReference type="GO" id="GO:0042811">
    <property type="term" value="P:pheromone biosynthetic process"/>
    <property type="evidence" value="ECO:0007669"/>
    <property type="project" value="UniProtKB-ARBA"/>
</dbReference>
<dbReference type="PROSITE" id="PS00039">
    <property type="entry name" value="DEAD_ATP_HELICASE"/>
    <property type="match status" value="1"/>
</dbReference>
<keyword evidence="4" id="KW-0347">Helicase</keyword>
<evidence type="ECO:0000313" key="9">
    <source>
        <dbReference type="Proteomes" id="UP000095283"/>
    </source>
</evidence>
<keyword evidence="1" id="KW-0479">Metal-binding</keyword>
<dbReference type="GO" id="GO:0016787">
    <property type="term" value="F:hydrolase activity"/>
    <property type="evidence" value="ECO:0007669"/>
    <property type="project" value="UniProtKB-KW"/>
</dbReference>
<dbReference type="GO" id="GO:0005829">
    <property type="term" value="C:cytosol"/>
    <property type="evidence" value="ECO:0007669"/>
    <property type="project" value="TreeGrafter"/>
</dbReference>